<keyword evidence="2" id="KW-0808">Transferase</keyword>
<feature type="compositionally biased region" description="Basic and acidic residues" evidence="6">
    <location>
        <begin position="1"/>
        <end position="11"/>
    </location>
</feature>
<organism evidence="8 9">
    <name type="scientific">Aaosphaeria arxii CBS 175.79</name>
    <dbReference type="NCBI Taxonomy" id="1450172"/>
    <lineage>
        <taxon>Eukaryota</taxon>
        <taxon>Fungi</taxon>
        <taxon>Dikarya</taxon>
        <taxon>Ascomycota</taxon>
        <taxon>Pezizomycotina</taxon>
        <taxon>Dothideomycetes</taxon>
        <taxon>Pleosporomycetidae</taxon>
        <taxon>Pleosporales</taxon>
        <taxon>Pleosporales incertae sedis</taxon>
        <taxon>Aaosphaeria</taxon>
    </lineage>
</organism>
<keyword evidence="5" id="KW-0067">ATP-binding</keyword>
<keyword evidence="9" id="KW-1185">Reference proteome</keyword>
<dbReference type="PANTHER" id="PTHR24058">
    <property type="entry name" value="DUAL SPECIFICITY PROTEIN KINASE"/>
    <property type="match status" value="1"/>
</dbReference>
<dbReference type="OrthoDB" id="5979581at2759"/>
<dbReference type="InterPro" id="IPR011009">
    <property type="entry name" value="Kinase-like_dom_sf"/>
</dbReference>
<keyword evidence="4 8" id="KW-0418">Kinase</keyword>
<dbReference type="InterPro" id="IPR000719">
    <property type="entry name" value="Prot_kinase_dom"/>
</dbReference>
<name>A0A6A5X6M7_9PLEO</name>
<reference evidence="8" key="1">
    <citation type="journal article" date="2020" name="Stud. Mycol.">
        <title>101 Dothideomycetes genomes: a test case for predicting lifestyles and emergence of pathogens.</title>
        <authorList>
            <person name="Haridas S."/>
            <person name="Albert R."/>
            <person name="Binder M."/>
            <person name="Bloem J."/>
            <person name="Labutti K."/>
            <person name="Salamov A."/>
            <person name="Andreopoulos B."/>
            <person name="Baker S."/>
            <person name="Barry K."/>
            <person name="Bills G."/>
            <person name="Bluhm B."/>
            <person name="Cannon C."/>
            <person name="Castanera R."/>
            <person name="Culley D."/>
            <person name="Daum C."/>
            <person name="Ezra D."/>
            <person name="Gonzalez J."/>
            <person name="Henrissat B."/>
            <person name="Kuo A."/>
            <person name="Liang C."/>
            <person name="Lipzen A."/>
            <person name="Lutzoni F."/>
            <person name="Magnuson J."/>
            <person name="Mondo S."/>
            <person name="Nolan M."/>
            <person name="Ohm R."/>
            <person name="Pangilinan J."/>
            <person name="Park H.-J."/>
            <person name="Ramirez L."/>
            <person name="Alfaro M."/>
            <person name="Sun H."/>
            <person name="Tritt A."/>
            <person name="Yoshinaga Y."/>
            <person name="Zwiers L.-H."/>
            <person name="Turgeon B."/>
            <person name="Goodwin S."/>
            <person name="Spatafora J."/>
            <person name="Crous P."/>
            <person name="Grigoriev I."/>
        </authorList>
    </citation>
    <scope>NUCLEOTIDE SEQUENCE</scope>
    <source>
        <strain evidence="8">CBS 175.79</strain>
    </source>
</reference>
<evidence type="ECO:0000313" key="8">
    <source>
        <dbReference type="EMBL" id="KAF2008655.1"/>
    </source>
</evidence>
<dbReference type="InterPro" id="IPR050494">
    <property type="entry name" value="Ser_Thr_dual-spec_kinase"/>
</dbReference>
<sequence length="553" mass="62478">MSEIHRPSNERQEDDSNVESLETKKLRYRNEYKSPLEDHYIPSYVTGGLHPVLMGDLFKDGRYKVVNMVGVGSFSNVWAARDTHAQDNQNNNDVVCLKILKASCSQGEVGELKIMQYIEANSATTHPGRKYLPRLLDHFYHDGPNGRHLCIVMNILGSNVWKVRSEAHFSEKLSHELSRHISRQLILAVDFLHSIGVVHGDINEGNVAFKIPRIERVCFDETFQAKVKRRDGGPLEKGIPEIVVDPLEPLRYAETDELSDIQLIDFSSAFLEAHPAASVATPVDLAPPEVIFKQPLTKAVDIWNLGCVTYRYSTGQEPFSIILSRDNRELIPQIYKLLGDACAPWMLKAWIDASVKKVWNDLPPPNMVSWDHSKRLAEKLPSDYYFSVALRGSCEYYIDSDDDASTTMTDTHNEGSVHLEEEDLEDSEMAEGDVEEDCPEKEGPEEHHPEVVQQASKGDHGYQAYLELVKAAEAYPRDHADKREFLELATSYLSKMIVADPEKRATTSELILHPFVKDIGYDPHVRSSVRPFTPQNSIISPLIRPFAAVEGMI</sequence>
<dbReference type="SUPFAM" id="SSF56112">
    <property type="entry name" value="Protein kinase-like (PK-like)"/>
    <property type="match status" value="1"/>
</dbReference>
<dbReference type="PROSITE" id="PS50011">
    <property type="entry name" value="PROTEIN_KINASE_DOM"/>
    <property type="match status" value="1"/>
</dbReference>
<dbReference type="AlphaFoldDB" id="A0A6A5X6M7"/>
<protein>
    <submittedName>
        <fullName evidence="8">Kinase-like protein</fullName>
    </submittedName>
</protein>
<evidence type="ECO:0000256" key="6">
    <source>
        <dbReference type="SAM" id="MobiDB-lite"/>
    </source>
</evidence>
<evidence type="ECO:0000256" key="1">
    <source>
        <dbReference type="ARBA" id="ARBA00022527"/>
    </source>
</evidence>
<dbReference type="GO" id="GO:0004674">
    <property type="term" value="F:protein serine/threonine kinase activity"/>
    <property type="evidence" value="ECO:0007669"/>
    <property type="project" value="UniProtKB-KW"/>
</dbReference>
<feature type="region of interest" description="Disordered" evidence="6">
    <location>
        <begin position="1"/>
        <end position="22"/>
    </location>
</feature>
<feature type="domain" description="Protein kinase" evidence="7">
    <location>
        <begin position="63"/>
        <end position="516"/>
    </location>
</feature>
<feature type="compositionally biased region" description="Acidic residues" evidence="6">
    <location>
        <begin position="420"/>
        <end position="439"/>
    </location>
</feature>
<evidence type="ECO:0000256" key="4">
    <source>
        <dbReference type="ARBA" id="ARBA00022777"/>
    </source>
</evidence>
<dbReference type="Proteomes" id="UP000799778">
    <property type="component" value="Unassembled WGS sequence"/>
</dbReference>
<dbReference type="Gene3D" id="1.10.510.10">
    <property type="entry name" value="Transferase(Phosphotransferase) domain 1"/>
    <property type="match status" value="1"/>
</dbReference>
<dbReference type="SMART" id="SM00220">
    <property type="entry name" value="S_TKc"/>
    <property type="match status" value="1"/>
</dbReference>
<keyword evidence="1" id="KW-0723">Serine/threonine-protein kinase</keyword>
<dbReference type="Pfam" id="PF00069">
    <property type="entry name" value="Pkinase"/>
    <property type="match status" value="1"/>
</dbReference>
<dbReference type="EMBL" id="ML978082">
    <property type="protein sequence ID" value="KAF2008655.1"/>
    <property type="molecule type" value="Genomic_DNA"/>
</dbReference>
<evidence type="ECO:0000313" key="9">
    <source>
        <dbReference type="Proteomes" id="UP000799778"/>
    </source>
</evidence>
<dbReference type="GO" id="GO:0005524">
    <property type="term" value="F:ATP binding"/>
    <property type="evidence" value="ECO:0007669"/>
    <property type="project" value="UniProtKB-KW"/>
</dbReference>
<evidence type="ECO:0000259" key="7">
    <source>
        <dbReference type="PROSITE" id="PS50011"/>
    </source>
</evidence>
<proteinExistence type="predicted"/>
<accession>A0A6A5X6M7</accession>
<evidence type="ECO:0000256" key="2">
    <source>
        <dbReference type="ARBA" id="ARBA00022679"/>
    </source>
</evidence>
<keyword evidence="3" id="KW-0547">Nucleotide-binding</keyword>
<dbReference type="Gene3D" id="3.30.200.20">
    <property type="entry name" value="Phosphorylase Kinase, domain 1"/>
    <property type="match status" value="1"/>
</dbReference>
<evidence type="ECO:0000256" key="5">
    <source>
        <dbReference type="ARBA" id="ARBA00022840"/>
    </source>
</evidence>
<feature type="region of interest" description="Disordered" evidence="6">
    <location>
        <begin position="405"/>
        <end position="450"/>
    </location>
</feature>
<gene>
    <name evidence="8" type="ORF">BU24DRAFT_468768</name>
</gene>
<feature type="compositionally biased region" description="Basic and acidic residues" evidence="6">
    <location>
        <begin position="440"/>
        <end position="450"/>
    </location>
</feature>
<dbReference type="RefSeq" id="XP_033376994.1">
    <property type="nucleotide sequence ID" value="XM_033532554.1"/>
</dbReference>
<dbReference type="GeneID" id="54289951"/>
<evidence type="ECO:0000256" key="3">
    <source>
        <dbReference type="ARBA" id="ARBA00022741"/>
    </source>
</evidence>